<dbReference type="Proteomes" id="UP000076574">
    <property type="component" value="Unassembled WGS sequence"/>
</dbReference>
<comment type="caution">
    <text evidence="3">The sequence shown here is derived from an EMBL/GenBank/DDBJ whole genome shotgun (WGS) entry which is preliminary data.</text>
</comment>
<evidence type="ECO:0000313" key="4">
    <source>
        <dbReference type="Proteomes" id="UP000076574"/>
    </source>
</evidence>
<dbReference type="PANTHER" id="PTHR36505">
    <property type="entry name" value="BLR1072 PROTEIN"/>
    <property type="match status" value="1"/>
</dbReference>
<keyword evidence="1" id="KW-0812">Transmembrane</keyword>
<dbReference type="Pfam" id="PF05239">
    <property type="entry name" value="PRC"/>
    <property type="match status" value="1"/>
</dbReference>
<feature type="transmembrane region" description="Helical" evidence="1">
    <location>
        <begin position="50"/>
        <end position="70"/>
    </location>
</feature>
<accession>A0A163ZNP6</accession>
<reference evidence="3 4" key="1">
    <citation type="submission" date="2016-03" db="EMBL/GenBank/DDBJ databases">
        <title>Microsymbionts genomes from the relict species Vavilovia formosa (Stev.) Fed.</title>
        <authorList>
            <person name="Kopat V."/>
            <person name="Chirak E."/>
            <person name="Kimeklis A."/>
            <person name="Andronov E."/>
        </authorList>
    </citation>
    <scope>NUCLEOTIDE SEQUENCE [LARGE SCALE GENOMIC DNA]</scope>
    <source>
        <strain evidence="3 4">Vaf07</strain>
    </source>
</reference>
<keyword evidence="1" id="KW-0472">Membrane</keyword>
<dbReference type="STRING" id="943830.A4A58_26600"/>
<proteinExistence type="predicted"/>
<dbReference type="InterPro" id="IPR011033">
    <property type="entry name" value="PRC_barrel-like_sf"/>
</dbReference>
<keyword evidence="1" id="KW-1133">Transmembrane helix</keyword>
<dbReference type="PANTHER" id="PTHR36505:SF1">
    <property type="entry name" value="BLR1072 PROTEIN"/>
    <property type="match status" value="1"/>
</dbReference>
<dbReference type="OrthoDB" id="7274881at2"/>
<gene>
    <name evidence="3" type="ORF">A4A58_26600</name>
</gene>
<keyword evidence="4" id="KW-1185">Reference proteome</keyword>
<dbReference type="EMBL" id="LVYV01000009">
    <property type="protein sequence ID" value="KZD23686.1"/>
    <property type="molecule type" value="Genomic_DNA"/>
</dbReference>
<dbReference type="InterPro" id="IPR027275">
    <property type="entry name" value="PRC-brl_dom"/>
</dbReference>
<dbReference type="Gene3D" id="2.30.30.240">
    <property type="entry name" value="PRC-barrel domain"/>
    <property type="match status" value="1"/>
</dbReference>
<evidence type="ECO:0000259" key="2">
    <source>
        <dbReference type="Pfam" id="PF05239"/>
    </source>
</evidence>
<name>A0A163ZNP6_9BRAD</name>
<sequence>MEATMTPDVMMKPHSLIASDRIEGTAVRRPNGERIGHIERLMIDKISGKVSYAILSFGGFLGLGSNLLPLPWARLTFDRKLDAYQLDISEEELRSAPSFTEKREFDWGDRSQEEALHRHYGVAPYWGEF</sequence>
<evidence type="ECO:0000313" key="3">
    <source>
        <dbReference type="EMBL" id="KZD23686.1"/>
    </source>
</evidence>
<dbReference type="SUPFAM" id="SSF50346">
    <property type="entry name" value="PRC-barrel domain"/>
    <property type="match status" value="1"/>
</dbReference>
<evidence type="ECO:0000256" key="1">
    <source>
        <dbReference type="SAM" id="Phobius"/>
    </source>
</evidence>
<protein>
    <submittedName>
        <fullName evidence="3">Photosystem reaction center subunit H</fullName>
    </submittedName>
</protein>
<feature type="domain" description="PRC-barrel" evidence="2">
    <location>
        <begin position="18"/>
        <end position="92"/>
    </location>
</feature>
<organism evidence="3 4">
    <name type="scientific">Tardiphaga robiniae</name>
    <dbReference type="NCBI Taxonomy" id="943830"/>
    <lineage>
        <taxon>Bacteria</taxon>
        <taxon>Pseudomonadati</taxon>
        <taxon>Pseudomonadota</taxon>
        <taxon>Alphaproteobacteria</taxon>
        <taxon>Hyphomicrobiales</taxon>
        <taxon>Nitrobacteraceae</taxon>
        <taxon>Tardiphaga</taxon>
    </lineage>
</organism>
<dbReference type="AlphaFoldDB" id="A0A163ZNP6"/>